<gene>
    <name evidence="1" type="ordered locus">Os06g0361750</name>
    <name evidence="1" type="ORF">OSNPB_060361750</name>
</gene>
<sequence>KASPPTRSLEAPPPLGTYDEYTADAALKTAGLQPTPKKEAVFPPQGLMPSLSPFCVELVH</sequence>
<organism evidence="1 2">
    <name type="scientific">Oryza sativa subsp. japonica</name>
    <name type="common">Rice</name>
    <dbReference type="NCBI Taxonomy" id="39947"/>
    <lineage>
        <taxon>Eukaryota</taxon>
        <taxon>Viridiplantae</taxon>
        <taxon>Streptophyta</taxon>
        <taxon>Embryophyta</taxon>
        <taxon>Tracheophyta</taxon>
        <taxon>Spermatophyta</taxon>
        <taxon>Magnoliopsida</taxon>
        <taxon>Liliopsida</taxon>
        <taxon>Poales</taxon>
        <taxon>Poaceae</taxon>
        <taxon>BOP clade</taxon>
        <taxon>Oryzoideae</taxon>
        <taxon>Oryzeae</taxon>
        <taxon>Oryzinae</taxon>
        <taxon>Oryza</taxon>
        <taxon>Oryza sativa</taxon>
    </lineage>
</organism>
<dbReference type="AlphaFoldDB" id="A0A0P0WWG8"/>
<accession>A0A0P0WWG8</accession>
<dbReference type="Gramene" id="Os06t0361750-01">
    <property type="protein sequence ID" value="Os06t0361750-01"/>
    <property type="gene ID" value="Os06g0361750"/>
</dbReference>
<feature type="non-terminal residue" evidence="1">
    <location>
        <position position="1"/>
    </location>
</feature>
<reference evidence="1 2" key="3">
    <citation type="journal article" date="2013" name="Rice">
        <title>Improvement of the Oryza sativa Nipponbare reference genome using next generation sequence and optical map data.</title>
        <authorList>
            <person name="Kawahara Y."/>
            <person name="de la Bastide M."/>
            <person name="Hamilton J.P."/>
            <person name="Kanamori H."/>
            <person name="McCombie W.R."/>
            <person name="Ouyang S."/>
            <person name="Schwartz D.C."/>
            <person name="Tanaka T."/>
            <person name="Wu J."/>
            <person name="Zhou S."/>
            <person name="Childs K.L."/>
            <person name="Davidson R.M."/>
            <person name="Lin H."/>
            <person name="Quesada-Ocampo L."/>
            <person name="Vaillancourt B."/>
            <person name="Sakai H."/>
            <person name="Lee S.S."/>
            <person name="Kim J."/>
            <person name="Numa H."/>
            <person name="Itoh T."/>
            <person name="Buell C.R."/>
            <person name="Matsumoto T."/>
        </authorList>
    </citation>
    <scope>NUCLEOTIDE SEQUENCE [LARGE SCALE GENOMIC DNA]</scope>
    <source>
        <strain evidence="2">cv. Nipponbare</strain>
    </source>
</reference>
<evidence type="ECO:0000313" key="1">
    <source>
        <dbReference type="EMBL" id="BAS97710.1"/>
    </source>
</evidence>
<proteinExistence type="predicted"/>
<reference evidence="1 2" key="2">
    <citation type="journal article" date="2013" name="Plant Cell Physiol.">
        <title>Rice Annotation Project Database (RAP-DB): an integrative and interactive database for rice genomics.</title>
        <authorList>
            <person name="Sakai H."/>
            <person name="Lee S.S."/>
            <person name="Tanaka T."/>
            <person name="Numa H."/>
            <person name="Kim J."/>
            <person name="Kawahara Y."/>
            <person name="Wakimoto H."/>
            <person name="Yang C.C."/>
            <person name="Iwamoto M."/>
            <person name="Abe T."/>
            <person name="Yamada Y."/>
            <person name="Muto A."/>
            <person name="Inokuchi H."/>
            <person name="Ikemura T."/>
            <person name="Matsumoto T."/>
            <person name="Sasaki T."/>
            <person name="Itoh T."/>
        </authorList>
    </citation>
    <scope>NUCLEOTIDE SEQUENCE [LARGE SCALE GENOMIC DNA]</scope>
    <source>
        <strain evidence="2">cv. Nipponbare</strain>
    </source>
</reference>
<evidence type="ECO:0000313" key="2">
    <source>
        <dbReference type="Proteomes" id="UP000059680"/>
    </source>
</evidence>
<name>A0A0P0WWG8_ORYSJ</name>
<protein>
    <submittedName>
        <fullName evidence="1">Os06g0361750 protein</fullName>
    </submittedName>
</protein>
<dbReference type="InParanoid" id="A0A0P0WWG8"/>
<keyword evidence="2" id="KW-1185">Reference proteome</keyword>
<dbReference type="PaxDb" id="39947-A0A0P0WWG8"/>
<reference evidence="2" key="1">
    <citation type="journal article" date="2005" name="Nature">
        <title>The map-based sequence of the rice genome.</title>
        <authorList>
            <consortium name="International rice genome sequencing project (IRGSP)"/>
            <person name="Matsumoto T."/>
            <person name="Wu J."/>
            <person name="Kanamori H."/>
            <person name="Katayose Y."/>
            <person name="Fujisawa M."/>
            <person name="Namiki N."/>
            <person name="Mizuno H."/>
            <person name="Yamamoto K."/>
            <person name="Antonio B.A."/>
            <person name="Baba T."/>
            <person name="Sakata K."/>
            <person name="Nagamura Y."/>
            <person name="Aoki H."/>
            <person name="Arikawa K."/>
            <person name="Arita K."/>
            <person name="Bito T."/>
            <person name="Chiden Y."/>
            <person name="Fujitsuka N."/>
            <person name="Fukunaka R."/>
            <person name="Hamada M."/>
            <person name="Harada C."/>
            <person name="Hayashi A."/>
            <person name="Hijishita S."/>
            <person name="Honda M."/>
            <person name="Hosokawa S."/>
            <person name="Ichikawa Y."/>
            <person name="Idonuma A."/>
            <person name="Iijima M."/>
            <person name="Ikeda M."/>
            <person name="Ikeno M."/>
            <person name="Ito K."/>
            <person name="Ito S."/>
            <person name="Ito T."/>
            <person name="Ito Y."/>
            <person name="Ito Y."/>
            <person name="Iwabuchi A."/>
            <person name="Kamiya K."/>
            <person name="Karasawa W."/>
            <person name="Kurita K."/>
            <person name="Katagiri S."/>
            <person name="Kikuta A."/>
            <person name="Kobayashi H."/>
            <person name="Kobayashi N."/>
            <person name="Machita K."/>
            <person name="Maehara T."/>
            <person name="Masukawa M."/>
            <person name="Mizubayashi T."/>
            <person name="Mukai Y."/>
            <person name="Nagasaki H."/>
            <person name="Nagata Y."/>
            <person name="Naito S."/>
            <person name="Nakashima M."/>
            <person name="Nakama Y."/>
            <person name="Nakamichi Y."/>
            <person name="Nakamura M."/>
            <person name="Meguro A."/>
            <person name="Negishi M."/>
            <person name="Ohta I."/>
            <person name="Ohta T."/>
            <person name="Okamoto M."/>
            <person name="Ono N."/>
            <person name="Saji S."/>
            <person name="Sakaguchi M."/>
            <person name="Sakai K."/>
            <person name="Shibata M."/>
            <person name="Shimokawa T."/>
            <person name="Song J."/>
            <person name="Takazaki Y."/>
            <person name="Terasawa K."/>
            <person name="Tsugane M."/>
            <person name="Tsuji K."/>
            <person name="Ueda S."/>
            <person name="Waki K."/>
            <person name="Yamagata H."/>
            <person name="Yamamoto M."/>
            <person name="Yamamoto S."/>
            <person name="Yamane H."/>
            <person name="Yoshiki S."/>
            <person name="Yoshihara R."/>
            <person name="Yukawa K."/>
            <person name="Zhong H."/>
            <person name="Yano M."/>
            <person name="Yuan Q."/>
            <person name="Ouyang S."/>
            <person name="Liu J."/>
            <person name="Jones K.M."/>
            <person name="Gansberger K."/>
            <person name="Moffat K."/>
            <person name="Hill J."/>
            <person name="Bera J."/>
            <person name="Fadrosh D."/>
            <person name="Jin S."/>
            <person name="Johri S."/>
            <person name="Kim M."/>
            <person name="Overton L."/>
            <person name="Reardon M."/>
            <person name="Tsitrin T."/>
            <person name="Vuong H."/>
            <person name="Weaver B."/>
            <person name="Ciecko A."/>
            <person name="Tallon L."/>
            <person name="Jackson J."/>
            <person name="Pai G."/>
            <person name="Aken S.V."/>
            <person name="Utterback T."/>
            <person name="Reidmuller S."/>
            <person name="Feldblyum T."/>
            <person name="Hsiao J."/>
            <person name="Zismann V."/>
            <person name="Iobst S."/>
            <person name="de Vazeille A.R."/>
            <person name="Buell C.R."/>
            <person name="Ying K."/>
            <person name="Li Y."/>
            <person name="Lu T."/>
            <person name="Huang Y."/>
            <person name="Zhao Q."/>
            <person name="Feng Q."/>
            <person name="Zhang L."/>
            <person name="Zhu J."/>
            <person name="Weng Q."/>
            <person name="Mu J."/>
            <person name="Lu Y."/>
            <person name="Fan D."/>
            <person name="Liu Y."/>
            <person name="Guan J."/>
            <person name="Zhang Y."/>
            <person name="Yu S."/>
            <person name="Liu X."/>
            <person name="Zhang Y."/>
            <person name="Hong G."/>
            <person name="Han B."/>
            <person name="Choisne N."/>
            <person name="Demange N."/>
            <person name="Orjeda G."/>
            <person name="Samain S."/>
            <person name="Cattolico L."/>
            <person name="Pelletier E."/>
            <person name="Couloux A."/>
            <person name="Segurens B."/>
            <person name="Wincker P."/>
            <person name="D'Hont A."/>
            <person name="Scarpelli C."/>
            <person name="Weissenbach J."/>
            <person name="Salanoubat M."/>
            <person name="Quetier F."/>
            <person name="Yu Y."/>
            <person name="Kim H.R."/>
            <person name="Rambo T."/>
            <person name="Currie J."/>
            <person name="Collura K."/>
            <person name="Luo M."/>
            <person name="Yang T."/>
            <person name="Ammiraju J.S.S."/>
            <person name="Engler F."/>
            <person name="Soderlund C."/>
            <person name="Wing R.A."/>
            <person name="Palmer L.E."/>
            <person name="de la Bastide M."/>
            <person name="Spiegel L."/>
            <person name="Nascimento L."/>
            <person name="Zutavern T."/>
            <person name="O'Shaughnessy A."/>
            <person name="Dike S."/>
            <person name="Dedhia N."/>
            <person name="Preston R."/>
            <person name="Balija V."/>
            <person name="McCombie W.R."/>
            <person name="Chow T."/>
            <person name="Chen H."/>
            <person name="Chung M."/>
            <person name="Chen C."/>
            <person name="Shaw J."/>
            <person name="Wu H."/>
            <person name="Hsiao K."/>
            <person name="Chao Y."/>
            <person name="Chu M."/>
            <person name="Cheng C."/>
            <person name="Hour A."/>
            <person name="Lee P."/>
            <person name="Lin S."/>
            <person name="Lin Y."/>
            <person name="Liou J."/>
            <person name="Liu S."/>
            <person name="Hsing Y."/>
            <person name="Raghuvanshi S."/>
            <person name="Mohanty A."/>
            <person name="Bharti A.K."/>
            <person name="Gaur A."/>
            <person name="Gupta V."/>
            <person name="Kumar D."/>
            <person name="Ravi V."/>
            <person name="Vij S."/>
            <person name="Kapur A."/>
            <person name="Khurana P."/>
            <person name="Khurana P."/>
            <person name="Khurana J.P."/>
            <person name="Tyagi A.K."/>
            <person name="Gaikwad K."/>
            <person name="Singh A."/>
            <person name="Dalal V."/>
            <person name="Srivastava S."/>
            <person name="Dixit A."/>
            <person name="Pal A.K."/>
            <person name="Ghazi I.A."/>
            <person name="Yadav M."/>
            <person name="Pandit A."/>
            <person name="Bhargava A."/>
            <person name="Sureshbabu K."/>
            <person name="Batra K."/>
            <person name="Sharma T.R."/>
            <person name="Mohapatra T."/>
            <person name="Singh N.K."/>
            <person name="Messing J."/>
            <person name="Nelson A.B."/>
            <person name="Fuks G."/>
            <person name="Kavchok S."/>
            <person name="Keizer G."/>
            <person name="Linton E."/>
            <person name="Llaca V."/>
            <person name="Song R."/>
            <person name="Tanyolac B."/>
            <person name="Young S."/>
            <person name="Ho-Il K."/>
            <person name="Hahn J.H."/>
            <person name="Sangsakoo G."/>
            <person name="Vanavichit A."/>
            <person name="de Mattos Luiz.A.T."/>
            <person name="Zimmer P.D."/>
            <person name="Malone G."/>
            <person name="Dellagostin O."/>
            <person name="de Oliveira A.C."/>
            <person name="Bevan M."/>
            <person name="Bancroft I."/>
            <person name="Minx P."/>
            <person name="Cordum H."/>
            <person name="Wilson R."/>
            <person name="Cheng Z."/>
            <person name="Jin W."/>
            <person name="Jiang J."/>
            <person name="Leong S.A."/>
            <person name="Iwama H."/>
            <person name="Gojobori T."/>
            <person name="Itoh T."/>
            <person name="Niimura Y."/>
            <person name="Fujii Y."/>
            <person name="Habara T."/>
            <person name="Sakai H."/>
            <person name="Sato Y."/>
            <person name="Wilson G."/>
            <person name="Kumar K."/>
            <person name="McCouch S."/>
            <person name="Juretic N."/>
            <person name="Hoen D."/>
            <person name="Wright S."/>
            <person name="Bruskiewich R."/>
            <person name="Bureau T."/>
            <person name="Miyao A."/>
            <person name="Hirochika H."/>
            <person name="Nishikawa T."/>
            <person name="Kadowaki K."/>
            <person name="Sugiura M."/>
            <person name="Burr B."/>
            <person name="Sasaki T."/>
        </authorList>
    </citation>
    <scope>NUCLEOTIDE SEQUENCE [LARGE SCALE GENOMIC DNA]</scope>
    <source>
        <strain evidence="2">cv. Nipponbare</strain>
    </source>
</reference>
<dbReference type="EMBL" id="AP014962">
    <property type="protein sequence ID" value="BAS97710.1"/>
    <property type="molecule type" value="Genomic_DNA"/>
</dbReference>
<dbReference type="Proteomes" id="UP000059680">
    <property type="component" value="Chromosome 6"/>
</dbReference>